<keyword evidence="6 12" id="KW-0276">Fatty acid metabolism</keyword>
<evidence type="ECO:0000256" key="12">
    <source>
        <dbReference type="RuleBase" id="RU361115"/>
    </source>
</evidence>
<keyword evidence="10 12" id="KW-0275">Fatty acid biosynthesis</keyword>
<dbReference type="EMBL" id="JARJCW010000004">
    <property type="protein sequence ID" value="KAJ7225514.1"/>
    <property type="molecule type" value="Genomic_DNA"/>
</dbReference>
<evidence type="ECO:0000256" key="2">
    <source>
        <dbReference type="ARBA" id="ARBA00007263"/>
    </source>
</evidence>
<protein>
    <recommendedName>
        <fullName evidence="12">Elongation of fatty acids protein</fullName>
        <ecNumber evidence="12">2.3.1.-</ecNumber>
    </recommendedName>
</protein>
<evidence type="ECO:0000256" key="8">
    <source>
        <dbReference type="ARBA" id="ARBA00023098"/>
    </source>
</evidence>
<dbReference type="PROSITE" id="PS01188">
    <property type="entry name" value="ELO"/>
    <property type="match status" value="1"/>
</dbReference>
<dbReference type="GO" id="GO:0034626">
    <property type="term" value="P:fatty acid elongation, polyunsaturated fatty acid"/>
    <property type="evidence" value="ECO:0007669"/>
    <property type="project" value="TreeGrafter"/>
</dbReference>
<dbReference type="InterPro" id="IPR002076">
    <property type="entry name" value="ELO_fam"/>
</dbReference>
<dbReference type="PANTHER" id="PTHR11157">
    <property type="entry name" value="FATTY ACID ACYL TRANSFERASE-RELATED"/>
    <property type="match status" value="1"/>
</dbReference>
<comment type="subcellular location">
    <subcellularLocation>
        <location evidence="1">Membrane</location>
        <topology evidence="1">Multi-pass membrane protein</topology>
    </subcellularLocation>
</comment>
<evidence type="ECO:0000313" key="14">
    <source>
        <dbReference type="Proteomes" id="UP001219525"/>
    </source>
</evidence>
<dbReference type="AlphaFoldDB" id="A0AAD7E3J3"/>
<evidence type="ECO:0000256" key="9">
    <source>
        <dbReference type="ARBA" id="ARBA00023136"/>
    </source>
</evidence>
<proteinExistence type="inferred from homology"/>
<keyword evidence="8 12" id="KW-0443">Lipid metabolism</keyword>
<comment type="catalytic activity">
    <reaction evidence="12">
        <text>an acyl-CoA + malonyl-CoA + H(+) = a 3-oxoacyl-CoA + CO2 + CoA</text>
        <dbReference type="Rhea" id="RHEA:50252"/>
        <dbReference type="ChEBI" id="CHEBI:15378"/>
        <dbReference type="ChEBI" id="CHEBI:16526"/>
        <dbReference type="ChEBI" id="CHEBI:57287"/>
        <dbReference type="ChEBI" id="CHEBI:57384"/>
        <dbReference type="ChEBI" id="CHEBI:58342"/>
        <dbReference type="ChEBI" id="CHEBI:90726"/>
    </reaction>
    <physiologicalReaction direction="left-to-right" evidence="12">
        <dbReference type="Rhea" id="RHEA:50253"/>
    </physiologicalReaction>
</comment>
<dbReference type="GO" id="GO:0019367">
    <property type="term" value="P:fatty acid elongation, saturated fatty acid"/>
    <property type="evidence" value="ECO:0007669"/>
    <property type="project" value="TreeGrafter"/>
</dbReference>
<dbReference type="Pfam" id="PF01151">
    <property type="entry name" value="ELO"/>
    <property type="match status" value="1"/>
</dbReference>
<evidence type="ECO:0000256" key="4">
    <source>
        <dbReference type="ARBA" id="ARBA00022679"/>
    </source>
</evidence>
<feature type="transmembrane region" description="Helical" evidence="12">
    <location>
        <begin position="240"/>
        <end position="261"/>
    </location>
</feature>
<gene>
    <name evidence="13" type="ORF">GGX14DRAFT_639306</name>
</gene>
<dbReference type="GO" id="GO:0009922">
    <property type="term" value="F:fatty acid elongase activity"/>
    <property type="evidence" value="ECO:0007669"/>
    <property type="project" value="UniProtKB-EC"/>
</dbReference>
<comment type="caution">
    <text evidence="13">The sequence shown here is derived from an EMBL/GenBank/DDBJ whole genome shotgun (WGS) entry which is preliminary data.</text>
</comment>
<evidence type="ECO:0000313" key="13">
    <source>
        <dbReference type="EMBL" id="KAJ7225514.1"/>
    </source>
</evidence>
<dbReference type="PANTHER" id="PTHR11157:SF134">
    <property type="entry name" value="ELONGATION OF FATTY ACIDS PROTEIN 1-RELATED"/>
    <property type="match status" value="1"/>
</dbReference>
<comment type="catalytic activity">
    <reaction evidence="11">
        <text>a very-long-chain acyl-CoA + malonyl-CoA + H(+) = a very-long-chain 3-oxoacyl-CoA + CO2 + CoA</text>
        <dbReference type="Rhea" id="RHEA:32727"/>
        <dbReference type="ChEBI" id="CHEBI:15378"/>
        <dbReference type="ChEBI" id="CHEBI:16526"/>
        <dbReference type="ChEBI" id="CHEBI:57287"/>
        <dbReference type="ChEBI" id="CHEBI:57384"/>
        <dbReference type="ChEBI" id="CHEBI:90725"/>
        <dbReference type="ChEBI" id="CHEBI:90736"/>
        <dbReference type="EC" id="2.3.1.199"/>
    </reaction>
</comment>
<feature type="transmembrane region" description="Helical" evidence="12">
    <location>
        <begin position="196"/>
        <end position="220"/>
    </location>
</feature>
<evidence type="ECO:0000256" key="1">
    <source>
        <dbReference type="ARBA" id="ARBA00004141"/>
    </source>
</evidence>
<comment type="similarity">
    <text evidence="2 12">Belongs to the ELO family.</text>
</comment>
<dbReference type="Proteomes" id="UP001219525">
    <property type="component" value="Unassembled WGS sequence"/>
</dbReference>
<evidence type="ECO:0000256" key="3">
    <source>
        <dbReference type="ARBA" id="ARBA00022516"/>
    </source>
</evidence>
<organism evidence="13 14">
    <name type="scientific">Mycena pura</name>
    <dbReference type="NCBI Taxonomy" id="153505"/>
    <lineage>
        <taxon>Eukaryota</taxon>
        <taxon>Fungi</taxon>
        <taxon>Dikarya</taxon>
        <taxon>Basidiomycota</taxon>
        <taxon>Agaricomycotina</taxon>
        <taxon>Agaricomycetes</taxon>
        <taxon>Agaricomycetidae</taxon>
        <taxon>Agaricales</taxon>
        <taxon>Marasmiineae</taxon>
        <taxon>Mycenaceae</taxon>
        <taxon>Mycena</taxon>
    </lineage>
</organism>
<evidence type="ECO:0000256" key="11">
    <source>
        <dbReference type="ARBA" id="ARBA00047375"/>
    </source>
</evidence>
<feature type="transmembrane region" description="Helical" evidence="12">
    <location>
        <begin position="70"/>
        <end position="92"/>
    </location>
</feature>
<keyword evidence="7 12" id="KW-1133">Transmembrane helix</keyword>
<keyword evidence="3 12" id="KW-0444">Lipid biosynthesis</keyword>
<evidence type="ECO:0000256" key="7">
    <source>
        <dbReference type="ARBA" id="ARBA00022989"/>
    </source>
</evidence>
<dbReference type="GO" id="GO:0030148">
    <property type="term" value="P:sphingolipid biosynthetic process"/>
    <property type="evidence" value="ECO:0007669"/>
    <property type="project" value="TreeGrafter"/>
</dbReference>
<sequence length="289" mass="32864">MPLADLLLTVIPFRLPRHLYTFIPNETPLSTTPVVVAALVGYLALIFGIQAAMKNHPPQKLNTLFQAHNVILSAGSFLLLILLLEEIVPIIWRNGIFNAMCADESWTSRMEFYYMVNYYFKYLELLDTVFLAFKKKPLPFLHVFHHSATALLCYSQLVGRTSISWTVIGLNLGVHVLMYYYYYATAGGAKIWWKKYLTMMQIIQFIIDLFLVYFGTYSHFSASYWADSMPHIGNCAGSETAALFGCGLLTSYLGLFINFYLQTYKKGTKQPRANGVANGHTNGKLRKDE</sequence>
<name>A0AAD7E3J3_9AGAR</name>
<keyword evidence="4 12" id="KW-0808">Transferase</keyword>
<dbReference type="GO" id="GO:0005789">
    <property type="term" value="C:endoplasmic reticulum membrane"/>
    <property type="evidence" value="ECO:0007669"/>
    <property type="project" value="TreeGrafter"/>
</dbReference>
<keyword evidence="14" id="KW-1185">Reference proteome</keyword>
<reference evidence="13" key="1">
    <citation type="submission" date="2023-03" db="EMBL/GenBank/DDBJ databases">
        <title>Massive genome expansion in bonnet fungi (Mycena s.s.) driven by repeated elements and novel gene families across ecological guilds.</title>
        <authorList>
            <consortium name="Lawrence Berkeley National Laboratory"/>
            <person name="Harder C.B."/>
            <person name="Miyauchi S."/>
            <person name="Viragh M."/>
            <person name="Kuo A."/>
            <person name="Thoen E."/>
            <person name="Andreopoulos B."/>
            <person name="Lu D."/>
            <person name="Skrede I."/>
            <person name="Drula E."/>
            <person name="Henrissat B."/>
            <person name="Morin E."/>
            <person name="Kohler A."/>
            <person name="Barry K."/>
            <person name="LaButti K."/>
            <person name="Morin E."/>
            <person name="Salamov A."/>
            <person name="Lipzen A."/>
            <person name="Mereny Z."/>
            <person name="Hegedus B."/>
            <person name="Baldrian P."/>
            <person name="Stursova M."/>
            <person name="Weitz H."/>
            <person name="Taylor A."/>
            <person name="Grigoriev I.V."/>
            <person name="Nagy L.G."/>
            <person name="Martin F."/>
            <person name="Kauserud H."/>
        </authorList>
    </citation>
    <scope>NUCLEOTIDE SEQUENCE</scope>
    <source>
        <strain evidence="13">9144</strain>
    </source>
</reference>
<feature type="transmembrane region" description="Helical" evidence="12">
    <location>
        <begin position="29"/>
        <end position="49"/>
    </location>
</feature>
<evidence type="ECO:0000256" key="6">
    <source>
        <dbReference type="ARBA" id="ARBA00022832"/>
    </source>
</evidence>
<evidence type="ECO:0000256" key="10">
    <source>
        <dbReference type="ARBA" id="ARBA00023160"/>
    </source>
</evidence>
<dbReference type="EC" id="2.3.1.-" evidence="12"/>
<dbReference type="InterPro" id="IPR030457">
    <property type="entry name" value="ELO_CS"/>
</dbReference>
<keyword evidence="9 12" id="KW-0472">Membrane</keyword>
<evidence type="ECO:0000256" key="5">
    <source>
        <dbReference type="ARBA" id="ARBA00022692"/>
    </source>
</evidence>
<feature type="transmembrane region" description="Helical" evidence="12">
    <location>
        <begin position="163"/>
        <end position="184"/>
    </location>
</feature>
<accession>A0AAD7E3J3</accession>
<dbReference type="GO" id="GO:0034625">
    <property type="term" value="P:fatty acid elongation, monounsaturated fatty acid"/>
    <property type="evidence" value="ECO:0007669"/>
    <property type="project" value="TreeGrafter"/>
</dbReference>
<keyword evidence="5 12" id="KW-0812">Transmembrane</keyword>
<dbReference type="GO" id="GO:0042761">
    <property type="term" value="P:very long-chain fatty acid biosynthetic process"/>
    <property type="evidence" value="ECO:0007669"/>
    <property type="project" value="TreeGrafter"/>
</dbReference>